<name>A0A852BL14_9CORV</name>
<evidence type="ECO:0000259" key="1">
    <source>
        <dbReference type="PROSITE" id="PS50878"/>
    </source>
</evidence>
<proteinExistence type="predicted"/>
<dbReference type="PROSITE" id="PS50878">
    <property type="entry name" value="RT_POL"/>
    <property type="match status" value="1"/>
</dbReference>
<dbReference type="AlphaFoldDB" id="A0A852BL14"/>
<accession>A0A852BL14</accession>
<feature type="domain" description="Reverse transcriptase" evidence="1">
    <location>
        <begin position="1"/>
        <end position="117"/>
    </location>
</feature>
<protein>
    <submittedName>
        <fullName evidence="2">RTJK polymerase</fullName>
    </submittedName>
</protein>
<dbReference type="EMBL" id="WEZZ01039992">
    <property type="protein sequence ID" value="NXP69139.1"/>
    <property type="molecule type" value="Genomic_DNA"/>
</dbReference>
<sequence length="117" mass="12666">DQTQPAWVWEGQVLPDQPGLLLLPADPPGCREGCGCVCLDFSKAFDIISHSTLLENLPAHGLDRSTLCWVRNWLDGRAQRVLVNGAASSWGPVTSGVPQGPVLGPVRFSIFTEDLDE</sequence>
<dbReference type="Pfam" id="PF00078">
    <property type="entry name" value="RVT_1"/>
    <property type="match status" value="1"/>
</dbReference>
<dbReference type="Proteomes" id="UP000614263">
    <property type="component" value="Unassembled WGS sequence"/>
</dbReference>
<gene>
    <name evidence="2" type="primary">Jockey\pol</name>
    <name evidence="2" type="ORF">CHLCYA_R14487</name>
</gene>
<comment type="caution">
    <text evidence="2">The sequence shown here is derived from an EMBL/GenBank/DDBJ whole genome shotgun (WGS) entry which is preliminary data.</text>
</comment>
<dbReference type="InterPro" id="IPR043502">
    <property type="entry name" value="DNA/RNA_pol_sf"/>
</dbReference>
<dbReference type="SUPFAM" id="SSF56672">
    <property type="entry name" value="DNA/RNA polymerases"/>
    <property type="match status" value="1"/>
</dbReference>
<feature type="non-terminal residue" evidence="2">
    <location>
        <position position="1"/>
    </location>
</feature>
<evidence type="ECO:0000313" key="2">
    <source>
        <dbReference type="EMBL" id="NXP69139.1"/>
    </source>
</evidence>
<dbReference type="InterPro" id="IPR000477">
    <property type="entry name" value="RT_dom"/>
</dbReference>
<evidence type="ECO:0000313" key="3">
    <source>
        <dbReference type="Proteomes" id="UP000614263"/>
    </source>
</evidence>
<feature type="non-terminal residue" evidence="2">
    <location>
        <position position="117"/>
    </location>
</feature>
<dbReference type="PANTHER" id="PTHR33332">
    <property type="entry name" value="REVERSE TRANSCRIPTASE DOMAIN-CONTAINING PROTEIN"/>
    <property type="match status" value="1"/>
</dbReference>
<organism evidence="2 3">
    <name type="scientific">Chloropsis cyanopogon</name>
    <dbReference type="NCBI Taxonomy" id="1218682"/>
    <lineage>
        <taxon>Eukaryota</taxon>
        <taxon>Metazoa</taxon>
        <taxon>Chordata</taxon>
        <taxon>Craniata</taxon>
        <taxon>Vertebrata</taxon>
        <taxon>Euteleostomi</taxon>
        <taxon>Archelosauria</taxon>
        <taxon>Archosauria</taxon>
        <taxon>Dinosauria</taxon>
        <taxon>Saurischia</taxon>
        <taxon>Theropoda</taxon>
        <taxon>Coelurosauria</taxon>
        <taxon>Aves</taxon>
        <taxon>Neognathae</taxon>
        <taxon>Neoaves</taxon>
        <taxon>Telluraves</taxon>
        <taxon>Australaves</taxon>
        <taxon>Passeriformes</taxon>
        <taxon>Corvoidea</taxon>
        <taxon>Irenidae</taxon>
        <taxon>Chloropsis</taxon>
    </lineage>
</organism>
<reference evidence="2" key="1">
    <citation type="submission" date="2019-10" db="EMBL/GenBank/DDBJ databases">
        <title>Bird 10,000 Genomes (B10K) Project - Family phase.</title>
        <authorList>
            <person name="Zhang G."/>
        </authorList>
    </citation>
    <scope>NUCLEOTIDE SEQUENCE</scope>
    <source>
        <strain evidence="2">B10K-DU-002-57</strain>
        <tissue evidence="2">Muscle</tissue>
    </source>
</reference>
<keyword evidence="3" id="KW-1185">Reference proteome</keyword>